<keyword evidence="6 10" id="KW-0560">Oxidoreductase</keyword>
<dbReference type="EMBL" id="KN819341">
    <property type="protein sequence ID" value="KIJ14693.1"/>
    <property type="molecule type" value="Genomic_DNA"/>
</dbReference>
<organism evidence="12 13">
    <name type="scientific">Paxillus involutus ATCC 200175</name>
    <dbReference type="NCBI Taxonomy" id="664439"/>
    <lineage>
        <taxon>Eukaryota</taxon>
        <taxon>Fungi</taxon>
        <taxon>Dikarya</taxon>
        <taxon>Basidiomycota</taxon>
        <taxon>Agaricomycotina</taxon>
        <taxon>Agaricomycetes</taxon>
        <taxon>Agaricomycetidae</taxon>
        <taxon>Boletales</taxon>
        <taxon>Paxilineae</taxon>
        <taxon>Paxillaceae</taxon>
        <taxon>Paxillus</taxon>
    </lineage>
</organism>
<dbReference type="GO" id="GO:0004497">
    <property type="term" value="F:monooxygenase activity"/>
    <property type="evidence" value="ECO:0007669"/>
    <property type="project" value="UniProtKB-KW"/>
</dbReference>
<dbReference type="GO" id="GO:0016705">
    <property type="term" value="F:oxidoreductase activity, acting on paired donors, with incorporation or reduction of molecular oxygen"/>
    <property type="evidence" value="ECO:0007669"/>
    <property type="project" value="InterPro"/>
</dbReference>
<gene>
    <name evidence="12" type="ORF">PAXINDRAFT_115722</name>
</gene>
<evidence type="ECO:0000256" key="2">
    <source>
        <dbReference type="ARBA" id="ARBA00005179"/>
    </source>
</evidence>
<dbReference type="InterPro" id="IPR036396">
    <property type="entry name" value="Cyt_P450_sf"/>
</dbReference>
<evidence type="ECO:0000313" key="13">
    <source>
        <dbReference type="Proteomes" id="UP000053647"/>
    </source>
</evidence>
<evidence type="ECO:0000256" key="8">
    <source>
        <dbReference type="ARBA" id="ARBA00023033"/>
    </source>
</evidence>
<dbReference type="AlphaFoldDB" id="A0A0C9TWT0"/>
<comment type="pathway">
    <text evidence="2">Secondary metabolite biosynthesis.</text>
</comment>
<keyword evidence="13" id="KW-1185">Reference proteome</keyword>
<evidence type="ECO:0000256" key="10">
    <source>
        <dbReference type="RuleBase" id="RU000461"/>
    </source>
</evidence>
<dbReference type="GO" id="GO:0020037">
    <property type="term" value="F:heme binding"/>
    <property type="evidence" value="ECO:0007669"/>
    <property type="project" value="InterPro"/>
</dbReference>
<keyword evidence="8 10" id="KW-0503">Monooxygenase</keyword>
<dbReference type="PROSITE" id="PS00086">
    <property type="entry name" value="CYTOCHROME_P450"/>
    <property type="match status" value="1"/>
</dbReference>
<keyword evidence="7 9" id="KW-0408">Iron</keyword>
<dbReference type="CDD" id="cd11065">
    <property type="entry name" value="CYP64-like"/>
    <property type="match status" value="1"/>
</dbReference>
<evidence type="ECO:0008006" key="14">
    <source>
        <dbReference type="Google" id="ProtNLM"/>
    </source>
</evidence>
<feature type="transmembrane region" description="Helical" evidence="11">
    <location>
        <begin position="6"/>
        <end position="27"/>
    </location>
</feature>
<keyword evidence="5 9" id="KW-0479">Metal-binding</keyword>
<keyword evidence="11" id="KW-0472">Membrane</keyword>
<dbReference type="InterPro" id="IPR002401">
    <property type="entry name" value="Cyt_P450_E_grp-I"/>
</dbReference>
<dbReference type="PANTHER" id="PTHR46300:SF7">
    <property type="entry name" value="P450, PUTATIVE (EUROFUNG)-RELATED"/>
    <property type="match status" value="1"/>
</dbReference>
<dbReference type="InterPro" id="IPR017972">
    <property type="entry name" value="Cyt_P450_CS"/>
</dbReference>
<reference evidence="13" key="2">
    <citation type="submission" date="2015-01" db="EMBL/GenBank/DDBJ databases">
        <title>Evolutionary Origins and Diversification of the Mycorrhizal Mutualists.</title>
        <authorList>
            <consortium name="DOE Joint Genome Institute"/>
            <consortium name="Mycorrhizal Genomics Consortium"/>
            <person name="Kohler A."/>
            <person name="Kuo A."/>
            <person name="Nagy L.G."/>
            <person name="Floudas D."/>
            <person name="Copeland A."/>
            <person name="Barry K.W."/>
            <person name="Cichocki N."/>
            <person name="Veneault-Fourrey C."/>
            <person name="LaButti K."/>
            <person name="Lindquist E.A."/>
            <person name="Lipzen A."/>
            <person name="Lundell T."/>
            <person name="Morin E."/>
            <person name="Murat C."/>
            <person name="Riley R."/>
            <person name="Ohm R."/>
            <person name="Sun H."/>
            <person name="Tunlid A."/>
            <person name="Henrissat B."/>
            <person name="Grigoriev I.V."/>
            <person name="Hibbett D.S."/>
            <person name="Martin F."/>
        </authorList>
    </citation>
    <scope>NUCLEOTIDE SEQUENCE [LARGE SCALE GENOMIC DNA]</scope>
    <source>
        <strain evidence="13">ATCC 200175</strain>
    </source>
</reference>
<evidence type="ECO:0000256" key="7">
    <source>
        <dbReference type="ARBA" id="ARBA00023004"/>
    </source>
</evidence>
<evidence type="ECO:0000256" key="3">
    <source>
        <dbReference type="ARBA" id="ARBA00010617"/>
    </source>
</evidence>
<feature type="binding site" description="axial binding residue" evidence="9">
    <location>
        <position position="442"/>
    </location>
    <ligand>
        <name>heme</name>
        <dbReference type="ChEBI" id="CHEBI:30413"/>
    </ligand>
    <ligandPart>
        <name>Fe</name>
        <dbReference type="ChEBI" id="CHEBI:18248"/>
    </ligandPart>
</feature>
<dbReference type="PRINTS" id="PR00463">
    <property type="entry name" value="EP450I"/>
</dbReference>
<dbReference type="Gene3D" id="1.10.630.10">
    <property type="entry name" value="Cytochrome P450"/>
    <property type="match status" value="1"/>
</dbReference>
<dbReference type="OrthoDB" id="2789670at2759"/>
<reference evidence="12 13" key="1">
    <citation type="submission" date="2014-06" db="EMBL/GenBank/DDBJ databases">
        <authorList>
            <consortium name="DOE Joint Genome Institute"/>
            <person name="Kuo A."/>
            <person name="Kohler A."/>
            <person name="Nagy L.G."/>
            <person name="Floudas D."/>
            <person name="Copeland A."/>
            <person name="Barry K.W."/>
            <person name="Cichocki N."/>
            <person name="Veneault-Fourrey C."/>
            <person name="LaButti K."/>
            <person name="Lindquist E.A."/>
            <person name="Lipzen A."/>
            <person name="Lundell T."/>
            <person name="Morin E."/>
            <person name="Murat C."/>
            <person name="Sun H."/>
            <person name="Tunlid A."/>
            <person name="Henrissat B."/>
            <person name="Grigoriev I.V."/>
            <person name="Hibbett D.S."/>
            <person name="Martin F."/>
            <person name="Nordberg H.P."/>
            <person name="Cantor M.N."/>
            <person name="Hua S.X."/>
        </authorList>
    </citation>
    <scope>NUCLEOTIDE SEQUENCE [LARGE SCALE GENOMIC DNA]</scope>
    <source>
        <strain evidence="12 13">ATCC 200175</strain>
    </source>
</reference>
<evidence type="ECO:0000313" key="12">
    <source>
        <dbReference type="EMBL" id="KIJ14693.1"/>
    </source>
</evidence>
<keyword evidence="4 9" id="KW-0349">Heme</keyword>
<sequence length="514" mass="59307">MVLEIYLTLLVGLICLVTVPSIIRRLVLSKPRRRSLPLPPGPRPLPILGNVLSLDAAEPWKTYAAWGAIYGDIIYSRLLDQEFIILNSQSDVIELFEKRSQRYSDRPFIATLEPFGWGRNLAFAPYGDHWRLSRRIFHQTFRAEASLQLRPMQLTKVREMITNIFDDPGRYTSHCETFAAAVTMIAVYDYDPTPRDDPIVHLAQQFLRASLEALIPERAVALRLFPFLLYLPDWCPGSFLKRKARQARKYSEEWVEFPYQYVQNRMRNDAHPVDSMVSDHLTRMRRLHPSQRLAYEDALKSAASTAYIGISSLMVFILAMILNPHIARRAQEEIDNVVGRDRLPDFDDRLSLPYVEAIMRETMRWQPLVPLVMHTATSSDVYKGIYIPEGFSFKYFRRAISRDEMRYPNASQFIPERFFTPEGRLNDDDPAQFIFGFGRRICPGRHTADASMWIGIATMLATFHFARAKDAQGNDVEFEPSYVNGVTRRPMDFPCSISPRSHISRTTLQTGQQS</sequence>
<evidence type="ECO:0000256" key="11">
    <source>
        <dbReference type="SAM" id="Phobius"/>
    </source>
</evidence>
<comment type="cofactor">
    <cofactor evidence="1 9">
        <name>heme</name>
        <dbReference type="ChEBI" id="CHEBI:30413"/>
    </cofactor>
</comment>
<keyword evidence="11" id="KW-0812">Transmembrane</keyword>
<feature type="transmembrane region" description="Helical" evidence="11">
    <location>
        <begin position="302"/>
        <end position="322"/>
    </location>
</feature>
<proteinExistence type="inferred from homology"/>
<name>A0A0C9TWT0_PAXIN</name>
<evidence type="ECO:0000256" key="1">
    <source>
        <dbReference type="ARBA" id="ARBA00001971"/>
    </source>
</evidence>
<accession>A0A0C9TWT0</accession>
<protein>
    <recommendedName>
        <fullName evidence="14">Cytochrome P450</fullName>
    </recommendedName>
</protein>
<evidence type="ECO:0000256" key="5">
    <source>
        <dbReference type="ARBA" id="ARBA00022723"/>
    </source>
</evidence>
<dbReference type="InterPro" id="IPR050364">
    <property type="entry name" value="Cytochrome_P450_fung"/>
</dbReference>
<dbReference type="Pfam" id="PF00067">
    <property type="entry name" value="p450"/>
    <property type="match status" value="1"/>
</dbReference>
<evidence type="ECO:0000256" key="4">
    <source>
        <dbReference type="ARBA" id="ARBA00022617"/>
    </source>
</evidence>
<evidence type="ECO:0000256" key="9">
    <source>
        <dbReference type="PIRSR" id="PIRSR602401-1"/>
    </source>
</evidence>
<dbReference type="GO" id="GO:0005506">
    <property type="term" value="F:iron ion binding"/>
    <property type="evidence" value="ECO:0007669"/>
    <property type="project" value="InterPro"/>
</dbReference>
<dbReference type="PANTHER" id="PTHR46300">
    <property type="entry name" value="P450, PUTATIVE (EUROFUNG)-RELATED-RELATED"/>
    <property type="match status" value="1"/>
</dbReference>
<dbReference type="Proteomes" id="UP000053647">
    <property type="component" value="Unassembled WGS sequence"/>
</dbReference>
<dbReference type="SUPFAM" id="SSF48264">
    <property type="entry name" value="Cytochrome P450"/>
    <property type="match status" value="1"/>
</dbReference>
<keyword evidence="11" id="KW-1133">Transmembrane helix</keyword>
<evidence type="ECO:0000256" key="6">
    <source>
        <dbReference type="ARBA" id="ARBA00023002"/>
    </source>
</evidence>
<comment type="similarity">
    <text evidence="3 10">Belongs to the cytochrome P450 family.</text>
</comment>
<dbReference type="HOGENOM" id="CLU_001570_2_3_1"/>
<dbReference type="InterPro" id="IPR001128">
    <property type="entry name" value="Cyt_P450"/>
</dbReference>